<dbReference type="SMART" id="SM00408">
    <property type="entry name" value="IGc2"/>
    <property type="match status" value="3"/>
</dbReference>
<dbReference type="GO" id="GO:0002682">
    <property type="term" value="P:regulation of immune system process"/>
    <property type="evidence" value="ECO:0007669"/>
    <property type="project" value="TreeGrafter"/>
</dbReference>
<dbReference type="Gene3D" id="2.60.40.10">
    <property type="entry name" value="Immunoglobulins"/>
    <property type="match status" value="4"/>
</dbReference>
<dbReference type="Pfam" id="PF13895">
    <property type="entry name" value="Ig_2"/>
    <property type="match status" value="2"/>
</dbReference>
<dbReference type="InterPro" id="IPR003599">
    <property type="entry name" value="Ig_sub"/>
</dbReference>
<reference evidence="7 8" key="1">
    <citation type="submission" date="2018-10" db="EMBL/GenBank/DDBJ databases">
        <title>Improved assembly of the deer mouse Peromyscus maniculatus genome.</title>
        <authorList>
            <person name="Lassance J.-M."/>
            <person name="Hoekstra H.E."/>
        </authorList>
    </citation>
    <scope>NUCLEOTIDE SEQUENCE [LARGE SCALE GENOMIC DNA]</scope>
</reference>
<dbReference type="GeneTree" id="ENSGT01100000263479"/>
<evidence type="ECO:0000313" key="8">
    <source>
        <dbReference type="Proteomes" id="UP000694547"/>
    </source>
</evidence>
<evidence type="ECO:0000256" key="2">
    <source>
        <dbReference type="ARBA" id="ARBA00023180"/>
    </source>
</evidence>
<evidence type="ECO:0000256" key="1">
    <source>
        <dbReference type="ARBA" id="ARBA00022729"/>
    </source>
</evidence>
<dbReference type="SMART" id="SM00409">
    <property type="entry name" value="IG"/>
    <property type="match status" value="4"/>
</dbReference>
<dbReference type="GO" id="GO:0007165">
    <property type="term" value="P:signal transduction"/>
    <property type="evidence" value="ECO:0007669"/>
    <property type="project" value="TreeGrafter"/>
</dbReference>
<dbReference type="InterPro" id="IPR050831">
    <property type="entry name" value="CEA_cell_adhesion"/>
</dbReference>
<reference evidence="7" key="2">
    <citation type="submission" date="2025-08" db="UniProtKB">
        <authorList>
            <consortium name="Ensembl"/>
        </authorList>
    </citation>
    <scope>IDENTIFICATION</scope>
</reference>
<evidence type="ECO:0000313" key="7">
    <source>
        <dbReference type="Ensembl" id="ENSPEMP00000036388.1"/>
    </source>
</evidence>
<keyword evidence="8" id="KW-1185">Reference proteome</keyword>
<proteinExistence type="inferred from homology"/>
<feature type="domain" description="Ig-like" evidence="6">
    <location>
        <begin position="222"/>
        <end position="299"/>
    </location>
</feature>
<organism evidence="7 8">
    <name type="scientific">Peromyscus maniculatus bairdii</name>
    <name type="common">Prairie deer mouse</name>
    <dbReference type="NCBI Taxonomy" id="230844"/>
    <lineage>
        <taxon>Eukaryota</taxon>
        <taxon>Metazoa</taxon>
        <taxon>Chordata</taxon>
        <taxon>Craniata</taxon>
        <taxon>Vertebrata</taxon>
        <taxon>Euteleostomi</taxon>
        <taxon>Mammalia</taxon>
        <taxon>Eutheria</taxon>
        <taxon>Euarchontoglires</taxon>
        <taxon>Glires</taxon>
        <taxon>Rodentia</taxon>
        <taxon>Myomorpha</taxon>
        <taxon>Muroidea</taxon>
        <taxon>Cricetidae</taxon>
        <taxon>Neotominae</taxon>
        <taxon>Peromyscus</taxon>
    </lineage>
</organism>
<dbReference type="GO" id="GO:1990782">
    <property type="term" value="F:protein tyrosine kinase binding"/>
    <property type="evidence" value="ECO:0007669"/>
    <property type="project" value="TreeGrafter"/>
</dbReference>
<accession>A0A8C8W677</accession>
<dbReference type="GO" id="GO:0005886">
    <property type="term" value="C:plasma membrane"/>
    <property type="evidence" value="ECO:0007669"/>
    <property type="project" value="TreeGrafter"/>
</dbReference>
<comment type="similarity">
    <text evidence="4">Belongs to the immunoglobulin superfamily. CEA family.</text>
</comment>
<dbReference type="PANTHER" id="PTHR44427:SF1">
    <property type="entry name" value="CARCINOEMBRYONIC ANTIGEN-RELATED CELL ADHESION MOLECULE 1"/>
    <property type="match status" value="1"/>
</dbReference>
<reference evidence="7" key="3">
    <citation type="submission" date="2025-09" db="UniProtKB">
        <authorList>
            <consortium name="Ensembl"/>
        </authorList>
    </citation>
    <scope>IDENTIFICATION</scope>
</reference>
<dbReference type="PANTHER" id="PTHR44427">
    <property type="entry name" value="CARCINOEMBRYONIC ANTIGEN-RELATED CELL ADHESION MOLECULE 19"/>
    <property type="match status" value="1"/>
</dbReference>
<dbReference type="InterPro" id="IPR013106">
    <property type="entry name" value="Ig_V-set"/>
</dbReference>
<dbReference type="Proteomes" id="UP000694547">
    <property type="component" value="Chromosome 1"/>
</dbReference>
<keyword evidence="5" id="KW-0472">Membrane</keyword>
<evidence type="ECO:0000259" key="6">
    <source>
        <dbReference type="PROSITE" id="PS50835"/>
    </source>
</evidence>
<keyword evidence="5" id="KW-1133">Transmembrane helix</keyword>
<keyword evidence="5" id="KW-0812">Transmembrane</keyword>
<dbReference type="GO" id="GO:0009986">
    <property type="term" value="C:cell surface"/>
    <property type="evidence" value="ECO:0007669"/>
    <property type="project" value="TreeGrafter"/>
</dbReference>
<keyword evidence="2" id="KW-0325">Glycoprotein</keyword>
<keyword evidence="3" id="KW-0393">Immunoglobulin domain</keyword>
<feature type="domain" description="Ig-like" evidence="6">
    <location>
        <begin position="129"/>
        <end position="214"/>
    </location>
</feature>
<dbReference type="SUPFAM" id="SSF48726">
    <property type="entry name" value="Immunoglobulin"/>
    <property type="match status" value="4"/>
</dbReference>
<evidence type="ECO:0000256" key="4">
    <source>
        <dbReference type="ARBA" id="ARBA00038222"/>
    </source>
</evidence>
<dbReference type="InterPro" id="IPR003598">
    <property type="entry name" value="Ig_sub2"/>
</dbReference>
<dbReference type="CDD" id="cd05774">
    <property type="entry name" value="IgV_CEACAM_D1"/>
    <property type="match status" value="1"/>
</dbReference>
<sequence length="466" mass="51899">SLSKSAHLQAWSSVLTIWNIPSAAAPAIEAVPPTVLEGKNVLLLAHNLPDNLSAYHWFKGKEPLDKDLIIMHEIKSQETKQGKLHSGRETLYPNGSLMLQNVTLKQSGIYNLNIRSAESDQKSMLLSKPSIRSNGTTAVEGQDTVEITCDPPFLKTTYTWRLNGKELPGDTNVSLSQGNTTLTLLKVSRHLKGRYECKVQNPLGVFRSNPFTLDVFYGPDNPQIFPPDKYFEEGKNLWLSCQATSHPKAQYSWNVNGEHWSSRQDIFIHKVNMSNSGLYTCHVNNPTTGRNDFKVKEITIVGKWLLVTSEPDSGVQNRTVLENHLVDLTCVSENTGISILWTFNNERLKATDRVMFSWNNQRLTIRPITKEDAGAYQCEVSNPFISKLSDPVSLDRNFPMSVPVAAALAVEVLAGLAILGGLAYFVFFKKLNQYGDISSSISSLLENGKGFLYLCLSLDWISSCLS</sequence>
<dbReference type="InterPro" id="IPR013783">
    <property type="entry name" value="Ig-like_fold"/>
</dbReference>
<dbReference type="PROSITE" id="PS50835">
    <property type="entry name" value="IG_LIKE"/>
    <property type="match status" value="3"/>
</dbReference>
<dbReference type="InterPro" id="IPR007110">
    <property type="entry name" value="Ig-like_dom"/>
</dbReference>
<name>A0A8C8W677_PERMB</name>
<dbReference type="Pfam" id="PF13927">
    <property type="entry name" value="Ig_3"/>
    <property type="match status" value="1"/>
</dbReference>
<protein>
    <submittedName>
        <fullName evidence="7">Predicted gene 5893</fullName>
    </submittedName>
</protein>
<dbReference type="Ensembl" id="ENSPEMT00000037842.1">
    <property type="protein sequence ID" value="ENSPEMP00000036388.1"/>
    <property type="gene ID" value="ENSPEMG00000029955.1"/>
</dbReference>
<feature type="transmembrane region" description="Helical" evidence="5">
    <location>
        <begin position="404"/>
        <end position="427"/>
    </location>
</feature>
<keyword evidence="1" id="KW-0732">Signal</keyword>
<dbReference type="AlphaFoldDB" id="A0A8C8W677"/>
<dbReference type="FunFam" id="2.60.40.10:FF:000244">
    <property type="entry name" value="carcinoembryonic antigen-related cell adhesion molecule 16"/>
    <property type="match status" value="2"/>
</dbReference>
<evidence type="ECO:0000256" key="5">
    <source>
        <dbReference type="SAM" id="Phobius"/>
    </source>
</evidence>
<feature type="domain" description="Ig-like" evidence="6">
    <location>
        <begin position="311"/>
        <end position="395"/>
    </location>
</feature>
<dbReference type="InterPro" id="IPR036179">
    <property type="entry name" value="Ig-like_dom_sf"/>
</dbReference>
<evidence type="ECO:0000256" key="3">
    <source>
        <dbReference type="ARBA" id="ARBA00023319"/>
    </source>
</evidence>
<dbReference type="Pfam" id="PF07686">
    <property type="entry name" value="V-set"/>
    <property type="match status" value="1"/>
</dbReference>